<proteinExistence type="predicted"/>
<gene>
    <name evidence="1" type="ORF">Cboi01_000112600</name>
</gene>
<organism evidence="1 2">
    <name type="scientific">Candida boidinii</name>
    <name type="common">Yeast</name>
    <dbReference type="NCBI Taxonomy" id="5477"/>
    <lineage>
        <taxon>Eukaryota</taxon>
        <taxon>Fungi</taxon>
        <taxon>Dikarya</taxon>
        <taxon>Ascomycota</taxon>
        <taxon>Saccharomycotina</taxon>
        <taxon>Pichiomycetes</taxon>
        <taxon>Pichiales</taxon>
        <taxon>Pichiaceae</taxon>
        <taxon>Ogataea</taxon>
        <taxon>Ogataea/Candida clade</taxon>
    </lineage>
</organism>
<accession>A0ACB5TIG3</accession>
<name>A0ACB5TIG3_CANBO</name>
<evidence type="ECO:0000313" key="2">
    <source>
        <dbReference type="Proteomes" id="UP001165101"/>
    </source>
</evidence>
<comment type="caution">
    <text evidence="1">The sequence shown here is derived from an EMBL/GenBank/DDBJ whole genome shotgun (WGS) entry which is preliminary data.</text>
</comment>
<dbReference type="EMBL" id="BSXV01000379">
    <property type="protein sequence ID" value="GME88861.1"/>
    <property type="molecule type" value="Genomic_DNA"/>
</dbReference>
<reference evidence="1" key="1">
    <citation type="submission" date="2023-04" db="EMBL/GenBank/DDBJ databases">
        <title>Candida boidinii NBRC 1967.</title>
        <authorList>
            <person name="Ichikawa N."/>
            <person name="Sato H."/>
            <person name="Tonouchi N."/>
        </authorList>
    </citation>
    <scope>NUCLEOTIDE SEQUENCE</scope>
    <source>
        <strain evidence="1">NBRC 1967</strain>
    </source>
</reference>
<dbReference type="Proteomes" id="UP001165101">
    <property type="component" value="Unassembled WGS sequence"/>
</dbReference>
<keyword evidence="2" id="KW-1185">Reference proteome</keyword>
<sequence length="254" mass="29804">MSFVTVHGLLFIYTISLEYLLRKEGYLQPFVIREDSIFKDEFFQNTMFDRKIFKHRFFDNIMFRSTKIHHLIAIGLCTVGVIFIFIASCLKVYEHRKPHDASVFIFVALELFCLQENIVAYTIYTIHYKENVKPLVTTLLLKSIFFVITLSLGIAFEVLYYSHEHPHAEIVEWTLCFFYPFIFILFALDLSRKDSPSNGVEKKVDNVESSSLEKNSETDVYTVDDNFKDNTKELKKNEDKFMNIIAVDYGSQTQ</sequence>
<protein>
    <submittedName>
        <fullName evidence="1">Unnamed protein product</fullName>
    </submittedName>
</protein>
<evidence type="ECO:0000313" key="1">
    <source>
        <dbReference type="EMBL" id="GME88861.1"/>
    </source>
</evidence>